<accession>A0ABP1S8Y7</accession>
<keyword evidence="1" id="KW-0472">Membrane</keyword>
<name>A0ABP1S8Y7_9HEXA</name>
<keyword evidence="3" id="KW-1185">Reference proteome</keyword>
<reference evidence="2 3" key="1">
    <citation type="submission" date="2024-08" db="EMBL/GenBank/DDBJ databases">
        <authorList>
            <person name="Cucini C."/>
            <person name="Frati F."/>
        </authorList>
    </citation>
    <scope>NUCLEOTIDE SEQUENCE [LARGE SCALE GENOMIC DNA]</scope>
</reference>
<feature type="transmembrane region" description="Helical" evidence="1">
    <location>
        <begin position="142"/>
        <end position="159"/>
    </location>
</feature>
<organism evidence="2 3">
    <name type="scientific">Orchesella dallaii</name>
    <dbReference type="NCBI Taxonomy" id="48710"/>
    <lineage>
        <taxon>Eukaryota</taxon>
        <taxon>Metazoa</taxon>
        <taxon>Ecdysozoa</taxon>
        <taxon>Arthropoda</taxon>
        <taxon>Hexapoda</taxon>
        <taxon>Collembola</taxon>
        <taxon>Entomobryomorpha</taxon>
        <taxon>Entomobryoidea</taxon>
        <taxon>Orchesellidae</taxon>
        <taxon>Orchesellinae</taxon>
        <taxon>Orchesella</taxon>
    </lineage>
</organism>
<keyword evidence="1" id="KW-1133">Transmembrane helix</keyword>
<proteinExistence type="predicted"/>
<sequence>MLNNPTCGYPLKNGSKIIALIDLLVGILLTAYLVYILVSGYPGTDESAKNINNISDEAHNGTATNVSENHKILFGYIVKKLDRIILILMYAIAEGWLFIVLLRAARKDDLHACKRWIRFRCLVLILYIIYVLFQIISGNYVTYELILECLIIIYRMYAIDVVAMLKRELIAAATAQKEGLADEDEPA</sequence>
<comment type="caution">
    <text evidence="2">The sequence shown here is derived from an EMBL/GenBank/DDBJ whole genome shotgun (WGS) entry which is preliminary data.</text>
</comment>
<evidence type="ECO:0000313" key="3">
    <source>
        <dbReference type="Proteomes" id="UP001642540"/>
    </source>
</evidence>
<feature type="transmembrane region" description="Helical" evidence="1">
    <location>
        <begin position="17"/>
        <end position="38"/>
    </location>
</feature>
<feature type="transmembrane region" description="Helical" evidence="1">
    <location>
        <begin position="117"/>
        <end position="136"/>
    </location>
</feature>
<keyword evidence="1" id="KW-0812">Transmembrane</keyword>
<feature type="transmembrane region" description="Helical" evidence="1">
    <location>
        <begin position="84"/>
        <end position="105"/>
    </location>
</feature>
<gene>
    <name evidence="2" type="ORF">ODALV1_LOCUS30674</name>
</gene>
<evidence type="ECO:0000256" key="1">
    <source>
        <dbReference type="SAM" id="Phobius"/>
    </source>
</evidence>
<dbReference type="Proteomes" id="UP001642540">
    <property type="component" value="Unassembled WGS sequence"/>
</dbReference>
<dbReference type="EMBL" id="CAXLJM020000164">
    <property type="protein sequence ID" value="CAL8146012.1"/>
    <property type="molecule type" value="Genomic_DNA"/>
</dbReference>
<evidence type="ECO:0000313" key="2">
    <source>
        <dbReference type="EMBL" id="CAL8146012.1"/>
    </source>
</evidence>
<protein>
    <submittedName>
        <fullName evidence="2">Uncharacterized protein</fullName>
    </submittedName>
</protein>